<accession>A0A8J5HH54</accession>
<reference evidence="4 5" key="1">
    <citation type="submission" date="2020-08" db="EMBL/GenBank/DDBJ databases">
        <title>Plant Genome Project.</title>
        <authorList>
            <person name="Zhang R.-G."/>
        </authorList>
    </citation>
    <scope>NUCLEOTIDE SEQUENCE [LARGE SCALE GENOMIC DNA]</scope>
    <source>
        <tissue evidence="4">Rhizome</tissue>
    </source>
</reference>
<protein>
    <recommendedName>
        <fullName evidence="3">DUF7812 domain-containing protein</fullName>
    </recommendedName>
</protein>
<organism evidence="4 5">
    <name type="scientific">Zingiber officinale</name>
    <name type="common">Ginger</name>
    <name type="synonym">Amomum zingiber</name>
    <dbReference type="NCBI Taxonomy" id="94328"/>
    <lineage>
        <taxon>Eukaryota</taxon>
        <taxon>Viridiplantae</taxon>
        <taxon>Streptophyta</taxon>
        <taxon>Embryophyta</taxon>
        <taxon>Tracheophyta</taxon>
        <taxon>Spermatophyta</taxon>
        <taxon>Magnoliopsida</taxon>
        <taxon>Liliopsida</taxon>
        <taxon>Zingiberales</taxon>
        <taxon>Zingiberaceae</taxon>
        <taxon>Zingiber</taxon>
    </lineage>
</organism>
<keyword evidence="2" id="KW-0472">Membrane</keyword>
<feature type="domain" description="DUF7812" evidence="3">
    <location>
        <begin position="114"/>
        <end position="564"/>
    </location>
</feature>
<keyword evidence="5" id="KW-1185">Reference proteome</keyword>
<evidence type="ECO:0000313" key="5">
    <source>
        <dbReference type="Proteomes" id="UP000734854"/>
    </source>
</evidence>
<gene>
    <name evidence="4" type="ORF">ZIOFF_009296</name>
</gene>
<feature type="transmembrane region" description="Helical" evidence="2">
    <location>
        <begin position="537"/>
        <end position="556"/>
    </location>
</feature>
<dbReference type="PANTHER" id="PTHR36786:SF1">
    <property type="entry name" value="2-ISOPROPYLMALATE SYNTHASE"/>
    <property type="match status" value="1"/>
</dbReference>
<keyword evidence="2" id="KW-1133">Transmembrane helix</keyword>
<dbReference type="OrthoDB" id="1882119at2759"/>
<evidence type="ECO:0000313" key="4">
    <source>
        <dbReference type="EMBL" id="KAG6527201.1"/>
    </source>
</evidence>
<dbReference type="Proteomes" id="UP000734854">
    <property type="component" value="Unassembled WGS sequence"/>
</dbReference>
<sequence length="685" mass="79042">MDLRSTLPKSDKSSLPRRVGDGRGRSAALILHLLSSLENGESSFQLVEGGLGVSFPSIIIFNKWFKTRIRFSDIPEFSDLLFDKLQEQFDWLLSGMSHPAPSTFTRSYREELILLFRCCMHMLPVLEFNLSLVVEKCAVVLSIIRRLCSPGCRIQELNEEARRQMLPFFCRVLEVFLEEFMMDCQIRKHLMITDKISSTAEKIFVYDGSCGNAHVIQEIIFGHFLLSANDEWMLNRFFNSLSWENEIEDDVSELSLTTSLLLLGKRNMFLMPCLLEAHLILWASKCISIQKPNDDWGSNERLTNFHIIAFENSVNVYEEYISILKFVANTNQVHAQPSDHVKKLQFDSFIHPATHESLQHRMNCLINFCCLNSQGFLSETKEDITHKSLSFIKRNGHILDGMYLDEACLILQYIILNILSERNDTYGEYQNGSEIQSEIFCFAAVLKLMSSSLLQMTWTLKENAMVSSTQTSENKFASREYNFMSDIISRFRKYNTSEVVKTCLLDVIGTKARKHESCLMFAHFASLLSYSFVKKLVFLWSNCIIVMMTILNLIIFEDGNLDIFTELVVKYKEMIGPSPQVKTAKAITHRSPSSIIASNFQEYRMAYSRKKGKEQASEGDTCNGDNFLQWYLPGYQENSAAFSDLADLIECKPGVDYSRWLKNRRRFNKWLLKKRHRLHPIGSNR</sequence>
<feature type="region of interest" description="Disordered" evidence="1">
    <location>
        <begin position="1"/>
        <end position="21"/>
    </location>
</feature>
<evidence type="ECO:0000256" key="2">
    <source>
        <dbReference type="SAM" id="Phobius"/>
    </source>
</evidence>
<name>A0A8J5HH54_ZINOF</name>
<dbReference type="AlphaFoldDB" id="A0A8J5HH54"/>
<dbReference type="EMBL" id="JACMSC010000003">
    <property type="protein sequence ID" value="KAG6527201.1"/>
    <property type="molecule type" value="Genomic_DNA"/>
</dbReference>
<comment type="caution">
    <text evidence="4">The sequence shown here is derived from an EMBL/GenBank/DDBJ whole genome shotgun (WGS) entry which is preliminary data.</text>
</comment>
<dbReference type="PANTHER" id="PTHR36786">
    <property type="entry name" value="2-ISOPROPYLMALATE SYNTHASE"/>
    <property type="match status" value="1"/>
</dbReference>
<evidence type="ECO:0000256" key="1">
    <source>
        <dbReference type="SAM" id="MobiDB-lite"/>
    </source>
</evidence>
<dbReference type="InterPro" id="IPR056714">
    <property type="entry name" value="DUF7812"/>
</dbReference>
<proteinExistence type="predicted"/>
<dbReference type="Pfam" id="PF25104">
    <property type="entry name" value="DUF7812"/>
    <property type="match status" value="1"/>
</dbReference>
<evidence type="ECO:0000259" key="3">
    <source>
        <dbReference type="Pfam" id="PF25104"/>
    </source>
</evidence>
<keyword evidence="2" id="KW-0812">Transmembrane</keyword>